<dbReference type="Proteomes" id="UP001210925">
    <property type="component" value="Unassembled WGS sequence"/>
</dbReference>
<protein>
    <submittedName>
        <fullName evidence="1">Uncharacterized protein</fullName>
    </submittedName>
</protein>
<gene>
    <name evidence="1" type="ORF">HK103_001696</name>
</gene>
<name>A0AAD5UJJ2_9FUNG</name>
<dbReference type="EMBL" id="JADGKB010000015">
    <property type="protein sequence ID" value="KAJ3259805.1"/>
    <property type="molecule type" value="Genomic_DNA"/>
</dbReference>
<evidence type="ECO:0000313" key="2">
    <source>
        <dbReference type="Proteomes" id="UP001210925"/>
    </source>
</evidence>
<comment type="caution">
    <text evidence="1">The sequence shown here is derived from an EMBL/GenBank/DDBJ whole genome shotgun (WGS) entry which is preliminary data.</text>
</comment>
<proteinExistence type="predicted"/>
<reference evidence="1" key="1">
    <citation type="submission" date="2020-05" db="EMBL/GenBank/DDBJ databases">
        <title>Phylogenomic resolution of chytrid fungi.</title>
        <authorList>
            <person name="Stajich J.E."/>
            <person name="Amses K."/>
            <person name="Simmons R."/>
            <person name="Seto K."/>
            <person name="Myers J."/>
            <person name="Bonds A."/>
            <person name="Quandt C.A."/>
            <person name="Barry K."/>
            <person name="Liu P."/>
            <person name="Grigoriev I."/>
            <person name="Longcore J.E."/>
            <person name="James T.Y."/>
        </authorList>
    </citation>
    <scope>NUCLEOTIDE SEQUENCE</scope>
    <source>
        <strain evidence="1">PLAUS21</strain>
    </source>
</reference>
<accession>A0AAD5UJJ2</accession>
<sequence length="123" mass="13647">MKRNTDKLAILEKPESNVQTIVVVPPVNEARISNLSEPVQLPRIPSVNSLDLDRSFDFRRGSSEALIDGEIDGNSIKECLKDLDRPATPNSSIIQNMTSDDAKAIGNAFKDALTRPDWDEIEK</sequence>
<dbReference type="AlphaFoldDB" id="A0AAD5UJJ2"/>
<evidence type="ECO:0000313" key="1">
    <source>
        <dbReference type="EMBL" id="KAJ3259805.1"/>
    </source>
</evidence>
<organism evidence="1 2">
    <name type="scientific">Boothiomyces macroporosus</name>
    <dbReference type="NCBI Taxonomy" id="261099"/>
    <lineage>
        <taxon>Eukaryota</taxon>
        <taxon>Fungi</taxon>
        <taxon>Fungi incertae sedis</taxon>
        <taxon>Chytridiomycota</taxon>
        <taxon>Chytridiomycota incertae sedis</taxon>
        <taxon>Chytridiomycetes</taxon>
        <taxon>Rhizophydiales</taxon>
        <taxon>Terramycetaceae</taxon>
        <taxon>Boothiomyces</taxon>
    </lineage>
</organism>
<keyword evidence="2" id="KW-1185">Reference proteome</keyword>